<dbReference type="SUPFAM" id="SSF53756">
    <property type="entry name" value="UDP-Glycosyltransferase/glycogen phosphorylase"/>
    <property type="match status" value="1"/>
</dbReference>
<organism evidence="2 3">
    <name type="scientific">Phormidium yuhuli AB48</name>
    <dbReference type="NCBI Taxonomy" id="2940671"/>
    <lineage>
        <taxon>Bacteria</taxon>
        <taxon>Bacillati</taxon>
        <taxon>Cyanobacteriota</taxon>
        <taxon>Cyanophyceae</taxon>
        <taxon>Oscillatoriophycideae</taxon>
        <taxon>Oscillatoriales</taxon>
        <taxon>Oscillatoriaceae</taxon>
        <taxon>Phormidium</taxon>
        <taxon>Phormidium yuhuli</taxon>
    </lineage>
</organism>
<name>A0ABY5AL47_9CYAN</name>
<dbReference type="PANTHER" id="PTHR21015">
    <property type="entry name" value="UDP-N-ACETYLGLUCOSAMINE--N-ACETYLMURAMYL-(PENTAPEPTIDE) PYROPHOSPHORYL-UNDECAPRENOL N-ACETYLGLUCOSAMINE TRANSFERASE 1"/>
    <property type="match status" value="1"/>
</dbReference>
<accession>A0ABY5AL47</accession>
<dbReference type="EMBL" id="CP098611">
    <property type="protein sequence ID" value="USR89925.1"/>
    <property type="molecule type" value="Genomic_DNA"/>
</dbReference>
<dbReference type="PROSITE" id="PS51186">
    <property type="entry name" value="GNAT"/>
    <property type="match status" value="1"/>
</dbReference>
<keyword evidence="3" id="KW-1185">Reference proteome</keyword>
<evidence type="ECO:0000259" key="1">
    <source>
        <dbReference type="PROSITE" id="PS51186"/>
    </source>
</evidence>
<evidence type="ECO:0000313" key="3">
    <source>
        <dbReference type="Proteomes" id="UP001056708"/>
    </source>
</evidence>
<proteinExistence type="predicted"/>
<dbReference type="Gene3D" id="3.40.50.2000">
    <property type="entry name" value="Glycogen Phosphorylase B"/>
    <property type="match status" value="1"/>
</dbReference>
<feature type="domain" description="N-acetyltransferase" evidence="1">
    <location>
        <begin position="369"/>
        <end position="523"/>
    </location>
</feature>
<protein>
    <submittedName>
        <fullName evidence="2">UDP-2,4-diacetamido-2,4, 6-trideoxy-beta-L-altropyranose hydrolase</fullName>
        <ecNumber evidence="2">3.6.1.57</ecNumber>
    </submittedName>
</protein>
<dbReference type="SUPFAM" id="SSF55729">
    <property type="entry name" value="Acyl-CoA N-acyltransferases (Nat)"/>
    <property type="match status" value="1"/>
</dbReference>
<dbReference type="InterPro" id="IPR020023">
    <property type="entry name" value="PseG"/>
</dbReference>
<dbReference type="GO" id="GO:0016787">
    <property type="term" value="F:hydrolase activity"/>
    <property type="evidence" value="ECO:0007669"/>
    <property type="project" value="UniProtKB-KW"/>
</dbReference>
<keyword evidence="2" id="KW-0378">Hydrolase</keyword>
<gene>
    <name evidence="2" type="primary">pseG</name>
    <name evidence="2" type="ORF">NEA10_13800</name>
</gene>
<reference evidence="2" key="1">
    <citation type="submission" date="2022-06" db="EMBL/GenBank/DDBJ databases">
        <title>Genome sequence of Phormidium yuhuli AB48 isolated from an industrial photobioreactor environment.</title>
        <authorList>
            <person name="Qiu Y."/>
            <person name="Noonan A.J.C."/>
            <person name="Dofher K."/>
            <person name="Koch M."/>
            <person name="Kieft B."/>
            <person name="Lin X."/>
            <person name="Ziels R.M."/>
            <person name="Hallam S.J."/>
        </authorList>
    </citation>
    <scope>NUCLEOTIDE SEQUENCE</scope>
    <source>
        <strain evidence="2">AB48</strain>
    </source>
</reference>
<dbReference type="RefSeq" id="WP_252661310.1">
    <property type="nucleotide sequence ID" value="NZ_CP098611.1"/>
</dbReference>
<dbReference type="InterPro" id="IPR016181">
    <property type="entry name" value="Acyl_CoA_acyltransferase"/>
</dbReference>
<sequence length="538" mass="60106">MKVIFRVDSSAQIGSGHLIRCRTLAEELRRRGAEVRFICREHRGNLIHLLSQAAFPVTVLPPPPESSGEMREDYQAWLGVSGETDAQETLLALGGESADWLVVDHYGLDAVWERQLRPQVKQILVIDDLANRPHDCDVLLDQNYSQLGERRYQGLVPHSCRLLLGPRYGLLRPEYQLYRQTRSPHRGQVRRVLVFFGGTDSQNMTGKALEALSSSEFEGISVDVVVGANNPHRGELEQLVEARHSAGIGETRLYSTRPHLADLMAQADLALGAGGTTTWERCCLGLPTVVVSIAENQVAACEALQAEGVIQYLGAASHINVTQLRTVLCEWLGQPSQLQDMSVQGQLHVDGLGTQRVAECLKPTALEQLTLRLARVEDMALYYDWVNEPDVRRQSWNQEPIGWNSHQTWFQGKMADPNCYLGVLEADGLPVGQIRFDIQGEDAVIDYSLDRLVRGRGWATPLVRLGLKLLNNVKPTYLYAEVKPENRPSAAVFLRLGFQEESSPPLLQRTGFQNRRVFRLPFSQMRMAGSMIVSPNSS</sequence>
<dbReference type="Pfam" id="PF13302">
    <property type="entry name" value="Acetyltransf_3"/>
    <property type="match status" value="1"/>
</dbReference>
<dbReference type="InterPro" id="IPR000182">
    <property type="entry name" value="GNAT_dom"/>
</dbReference>
<dbReference type="PANTHER" id="PTHR21015:SF22">
    <property type="entry name" value="GLYCOSYLTRANSFERASE"/>
    <property type="match status" value="1"/>
</dbReference>
<dbReference type="Gene3D" id="3.40.630.30">
    <property type="match status" value="1"/>
</dbReference>
<dbReference type="EC" id="3.6.1.57" evidence="2"/>
<dbReference type="Proteomes" id="UP001056708">
    <property type="component" value="Chromosome"/>
</dbReference>
<dbReference type="NCBIfam" id="TIGR03590">
    <property type="entry name" value="PseG"/>
    <property type="match status" value="1"/>
</dbReference>
<evidence type="ECO:0000313" key="2">
    <source>
        <dbReference type="EMBL" id="USR89925.1"/>
    </source>
</evidence>
<dbReference type="Gene3D" id="3.40.50.11190">
    <property type="match status" value="1"/>
</dbReference>